<evidence type="ECO:0000313" key="2">
    <source>
        <dbReference type="Proteomes" id="UP000093476"/>
    </source>
</evidence>
<proteinExistence type="predicted"/>
<dbReference type="AlphaFoldDB" id="A0A1C0U6B9"/>
<keyword evidence="2" id="KW-1185">Reference proteome</keyword>
<dbReference type="PATRIC" id="fig|286156.4.peg.1528"/>
<gene>
    <name evidence="1" type="ORF">Ppb6_01354</name>
</gene>
<comment type="caution">
    <text evidence="1">The sequence shown here is derived from an EMBL/GenBank/DDBJ whole genome shotgun (WGS) entry which is preliminary data.</text>
</comment>
<name>A0A1C0U6B9_9GAMM</name>
<evidence type="ECO:0000313" key="1">
    <source>
        <dbReference type="EMBL" id="OCQ53467.1"/>
    </source>
</evidence>
<dbReference type="STRING" id="286156.Ppb6_01354"/>
<accession>A0A1C0U6B9</accession>
<reference evidence="1 2" key="1">
    <citation type="submission" date="2015-12" db="EMBL/GenBank/DDBJ databases">
        <title>Genome comparisons provide insights into the role of secondary metabolites in the pathogenic phase of the Photorhabdus life cycle.</title>
        <authorList>
            <person name="Tobias N.J."/>
            <person name="Mishra B."/>
            <person name="Gupta D.K."/>
            <person name="Thines M."/>
            <person name="Stinear T.P."/>
            <person name="Bode H.B."/>
        </authorList>
    </citation>
    <scope>NUCLEOTIDE SEQUENCE [LARGE SCALE GENOMIC DNA]</scope>
    <source>
        <strain evidence="1 2">PB68.1</strain>
    </source>
</reference>
<sequence length="110" mass="13065">MSIFRRAIDYFYYLKDLLKGENLHVKIDSLKLFSGNFFVSYHINKHDINSSMELRSFADSYYNNLATSDKLLIVKYITYYDIFSKLFNDGNCTEKEFLDNIKMEIKKDGL</sequence>
<dbReference type="RefSeq" id="WP_065822631.1">
    <property type="nucleotide sequence ID" value="NZ_CAWMQZ010000039.1"/>
</dbReference>
<dbReference type="Proteomes" id="UP000093476">
    <property type="component" value="Unassembled WGS sequence"/>
</dbReference>
<organism evidence="1 2">
    <name type="scientific">Photorhabdus australis subsp. thailandensis</name>
    <dbReference type="NCBI Taxonomy" id="2805096"/>
    <lineage>
        <taxon>Bacteria</taxon>
        <taxon>Pseudomonadati</taxon>
        <taxon>Pseudomonadota</taxon>
        <taxon>Gammaproteobacteria</taxon>
        <taxon>Enterobacterales</taxon>
        <taxon>Morganellaceae</taxon>
        <taxon>Photorhabdus</taxon>
    </lineage>
</organism>
<protein>
    <submittedName>
        <fullName evidence="1">Uncharacterized protein</fullName>
    </submittedName>
</protein>
<dbReference type="EMBL" id="LOMY01000039">
    <property type="protein sequence ID" value="OCQ53467.1"/>
    <property type="molecule type" value="Genomic_DNA"/>
</dbReference>